<dbReference type="GO" id="GO:0016887">
    <property type="term" value="F:ATP hydrolysis activity"/>
    <property type="evidence" value="ECO:0007669"/>
    <property type="project" value="InterPro"/>
</dbReference>
<evidence type="ECO:0000313" key="11">
    <source>
        <dbReference type="Proteomes" id="UP001310022"/>
    </source>
</evidence>
<dbReference type="InterPro" id="IPR013525">
    <property type="entry name" value="ABC2_TM"/>
</dbReference>
<organism evidence="10 11">
    <name type="scientific">Persicobacter diffluens</name>
    <dbReference type="NCBI Taxonomy" id="981"/>
    <lineage>
        <taxon>Bacteria</taxon>
        <taxon>Pseudomonadati</taxon>
        <taxon>Bacteroidota</taxon>
        <taxon>Cytophagia</taxon>
        <taxon>Cytophagales</taxon>
        <taxon>Persicobacteraceae</taxon>
        <taxon>Persicobacter</taxon>
    </lineage>
</organism>
<accession>A0AAN4VY07</accession>
<feature type="transmembrane region" description="Helical" evidence="8">
    <location>
        <begin position="613"/>
        <end position="632"/>
    </location>
</feature>
<comment type="subcellular location">
    <subcellularLocation>
        <location evidence="1">Membrane</location>
        <topology evidence="1">Multi-pass membrane protein</topology>
    </subcellularLocation>
</comment>
<comment type="caution">
    <text evidence="10">The sequence shown here is derived from an EMBL/GenBank/DDBJ whole genome shotgun (WGS) entry which is preliminary data.</text>
</comment>
<dbReference type="GO" id="GO:0140359">
    <property type="term" value="F:ABC-type transporter activity"/>
    <property type="evidence" value="ECO:0007669"/>
    <property type="project" value="InterPro"/>
</dbReference>
<evidence type="ECO:0000256" key="1">
    <source>
        <dbReference type="ARBA" id="ARBA00004141"/>
    </source>
</evidence>
<dbReference type="PANTHER" id="PTHR48041">
    <property type="entry name" value="ABC TRANSPORTER G FAMILY MEMBER 28"/>
    <property type="match status" value="1"/>
</dbReference>
<evidence type="ECO:0000313" key="10">
    <source>
        <dbReference type="EMBL" id="GJM60425.1"/>
    </source>
</evidence>
<reference evidence="10 11" key="1">
    <citation type="submission" date="2021-12" db="EMBL/GenBank/DDBJ databases">
        <title>Genome sequencing of bacteria with rrn-lacking chromosome and rrn-plasmid.</title>
        <authorList>
            <person name="Anda M."/>
            <person name="Iwasaki W."/>
        </authorList>
    </citation>
    <scope>NUCLEOTIDE SEQUENCE [LARGE SCALE GENOMIC DNA]</scope>
    <source>
        <strain evidence="10 11">NBRC 15940</strain>
    </source>
</reference>
<feature type="transmembrane region" description="Helical" evidence="8">
    <location>
        <begin position="965"/>
        <end position="993"/>
    </location>
</feature>
<feature type="domain" description="ABC transporter" evidence="9">
    <location>
        <begin position="234"/>
        <end position="480"/>
    </location>
</feature>
<name>A0AAN4VY07_9BACT</name>
<dbReference type="SMART" id="SM00382">
    <property type="entry name" value="AAA"/>
    <property type="match status" value="1"/>
</dbReference>
<evidence type="ECO:0000256" key="3">
    <source>
        <dbReference type="ARBA" id="ARBA00022692"/>
    </source>
</evidence>
<dbReference type="InterPro" id="IPR050352">
    <property type="entry name" value="ABCG_transporters"/>
</dbReference>
<dbReference type="RefSeq" id="WP_338236175.1">
    <property type="nucleotide sequence ID" value="NZ_BQKE01000001.1"/>
</dbReference>
<evidence type="ECO:0000256" key="7">
    <source>
        <dbReference type="ARBA" id="ARBA00023136"/>
    </source>
</evidence>
<evidence type="ECO:0000256" key="2">
    <source>
        <dbReference type="ARBA" id="ARBA00022448"/>
    </source>
</evidence>
<dbReference type="InterPro" id="IPR003593">
    <property type="entry name" value="AAA+_ATPase"/>
</dbReference>
<dbReference type="Pfam" id="PF01061">
    <property type="entry name" value="ABC2_membrane"/>
    <property type="match status" value="1"/>
</dbReference>
<dbReference type="PROSITE" id="PS50893">
    <property type="entry name" value="ABC_TRANSPORTER_2"/>
    <property type="match status" value="1"/>
</dbReference>
<dbReference type="GO" id="GO:0016020">
    <property type="term" value="C:membrane"/>
    <property type="evidence" value="ECO:0007669"/>
    <property type="project" value="UniProtKB-SubCell"/>
</dbReference>
<dbReference type="InterPro" id="IPR017871">
    <property type="entry name" value="ABC_transporter-like_CS"/>
</dbReference>
<dbReference type="GO" id="GO:0005524">
    <property type="term" value="F:ATP binding"/>
    <property type="evidence" value="ECO:0007669"/>
    <property type="project" value="UniProtKB-KW"/>
</dbReference>
<dbReference type="EMBL" id="BQKE01000001">
    <property type="protein sequence ID" value="GJM60425.1"/>
    <property type="molecule type" value="Genomic_DNA"/>
</dbReference>
<keyword evidence="6 8" id="KW-1133">Transmembrane helix</keyword>
<protein>
    <recommendedName>
        <fullName evidence="9">ABC transporter domain-containing protein</fullName>
    </recommendedName>
</protein>
<dbReference type="Gene3D" id="3.40.50.300">
    <property type="entry name" value="P-loop containing nucleotide triphosphate hydrolases"/>
    <property type="match status" value="1"/>
</dbReference>
<keyword evidence="7 8" id="KW-0472">Membrane</keyword>
<keyword evidence="4" id="KW-0547">Nucleotide-binding</keyword>
<dbReference type="Pfam" id="PF00005">
    <property type="entry name" value="ABC_tran"/>
    <property type="match status" value="1"/>
</dbReference>
<feature type="transmembrane region" description="Helical" evidence="8">
    <location>
        <begin position="663"/>
        <end position="685"/>
    </location>
</feature>
<evidence type="ECO:0000256" key="5">
    <source>
        <dbReference type="ARBA" id="ARBA00022840"/>
    </source>
</evidence>
<evidence type="ECO:0000256" key="4">
    <source>
        <dbReference type="ARBA" id="ARBA00022741"/>
    </source>
</evidence>
<gene>
    <name evidence="10" type="ORF">PEDI_09770</name>
</gene>
<dbReference type="AlphaFoldDB" id="A0AAN4VY07"/>
<sequence>MNEKTLKGIIRFFAVILPSESINEEVRSAIARFSEYQSGSVASEKYLTILEAELSQPYLHEDFFKESTLMTIKEKFSSKERLMIIALLAEILLVKANAGDHHLEIYYEVCQSLDIPLEAAEVMKRFSIASNYLEMPKENIMVIHEEGAEQGYRFWAFRKVREHICVLRVPVLGGLFVKQLGQGKLYLDNKPVPANEVIPLHKGGFLRLEGSDDMYYTDLVWHFFNQQTEDAFLFEVNHVDYAFPNGHLGLNDIHFTEKHSSLVGIMGLSGAGKTTLVNVLNGNSKPLANAAHPEGGTIKINGVDIHQDPESVKGVIGYVPQEDALIEKLTVSENLTFSAKLSLSHLSESEIQSLVHDKLQELSLLEIADLQVGNPLEGGISGGQRKRLNIAMELLREPSVLFVDEPTSGLSSRDSDRIMRILRELSQAGKLVFVVIHQPSSEIFKSFDRILILDRGGCQIYHGQPILAVQRIKKYHTDRSGAVCVQCGNVDVEHLFEEIDKQKLVVGENGRPEYARETEPMDWKRSFSPFNFLLEDQIADKIKASSAKPKINLNVPSKLKQARIYLKRDVLSKFRNKQYLLITLLQAPVLAFALAMVVRYAPEGQSYSFGENINIPSYLFMSVFVALFMGLVQSGEEIFKDRPVLKREAFLNLNRSAYLSSKILLLFLVSFVQSMFFVTVSIMVLEIPISNAFFWLIIFSITCLANVLGLIISTLFNSVVNIYISIPILIIPQLLLSGVVVDFNEVNPVLSNQNAVPMVGEIMPSRWAFEGVMVGTFLYNEYEEQVYDFEQKNAEAEYYQLYYTQELNDILRKSYVLQGEVREKAAKVLAIEIKYLSSVFEGLPEELLQKVLNKEDLVLAEFEMVEGYIDGVRSYYANVQKEALKAQKLYLEHMTLGKGDRNLFEAYKKQYYNATLARYVKATSSIARIVETESGLVQKINPIFMTPRPFGVLGFRSIMYVPKKYFMGFYIPTPLFNTLFLWVITLLLIGVLYTDVLNRLVSRIRTKFH</sequence>
<dbReference type="PANTHER" id="PTHR48041:SF139">
    <property type="entry name" value="PROTEIN SCARLET"/>
    <property type="match status" value="1"/>
</dbReference>
<evidence type="ECO:0000256" key="8">
    <source>
        <dbReference type="SAM" id="Phobius"/>
    </source>
</evidence>
<keyword evidence="5" id="KW-0067">ATP-binding</keyword>
<keyword evidence="11" id="KW-1185">Reference proteome</keyword>
<dbReference type="SUPFAM" id="SSF52540">
    <property type="entry name" value="P-loop containing nucleoside triphosphate hydrolases"/>
    <property type="match status" value="1"/>
</dbReference>
<dbReference type="InterPro" id="IPR027417">
    <property type="entry name" value="P-loop_NTPase"/>
</dbReference>
<evidence type="ECO:0000256" key="6">
    <source>
        <dbReference type="ARBA" id="ARBA00022989"/>
    </source>
</evidence>
<dbReference type="Proteomes" id="UP001310022">
    <property type="component" value="Unassembled WGS sequence"/>
</dbReference>
<proteinExistence type="predicted"/>
<feature type="transmembrane region" description="Helical" evidence="8">
    <location>
        <begin position="579"/>
        <end position="601"/>
    </location>
</feature>
<evidence type="ECO:0000259" key="9">
    <source>
        <dbReference type="PROSITE" id="PS50893"/>
    </source>
</evidence>
<dbReference type="InterPro" id="IPR003439">
    <property type="entry name" value="ABC_transporter-like_ATP-bd"/>
</dbReference>
<feature type="transmembrane region" description="Helical" evidence="8">
    <location>
        <begin position="722"/>
        <end position="741"/>
    </location>
</feature>
<feature type="transmembrane region" description="Helical" evidence="8">
    <location>
        <begin position="692"/>
        <end position="716"/>
    </location>
</feature>
<keyword evidence="3 8" id="KW-0812">Transmembrane</keyword>
<dbReference type="PROSITE" id="PS00211">
    <property type="entry name" value="ABC_TRANSPORTER_1"/>
    <property type="match status" value="1"/>
</dbReference>
<keyword evidence="2" id="KW-0813">Transport</keyword>